<keyword evidence="2" id="KW-1185">Reference proteome</keyword>
<proteinExistence type="predicted"/>
<dbReference type="EMBL" id="KB446555">
    <property type="protein sequence ID" value="EME87399.1"/>
    <property type="molecule type" value="Genomic_DNA"/>
</dbReference>
<name>N1Q5V6_PSEFD</name>
<gene>
    <name evidence="1" type="ORF">MYCFIDRAFT_169233</name>
</gene>
<dbReference type="KEGG" id="pfj:MYCFIDRAFT_169233"/>
<accession>N1Q5V6</accession>
<protein>
    <submittedName>
        <fullName evidence="1">Uncharacterized protein</fullName>
    </submittedName>
</protein>
<dbReference type="VEuPathDB" id="FungiDB:MYCFIDRAFT_169233"/>
<reference evidence="1 2" key="1">
    <citation type="journal article" date="2012" name="PLoS Pathog.">
        <title>Diverse lifestyles and strategies of plant pathogenesis encoded in the genomes of eighteen Dothideomycetes fungi.</title>
        <authorList>
            <person name="Ohm R.A."/>
            <person name="Feau N."/>
            <person name="Henrissat B."/>
            <person name="Schoch C.L."/>
            <person name="Horwitz B.A."/>
            <person name="Barry K.W."/>
            <person name="Condon B.J."/>
            <person name="Copeland A.C."/>
            <person name="Dhillon B."/>
            <person name="Glaser F."/>
            <person name="Hesse C.N."/>
            <person name="Kosti I."/>
            <person name="LaButti K."/>
            <person name="Lindquist E.A."/>
            <person name="Lucas S."/>
            <person name="Salamov A.A."/>
            <person name="Bradshaw R.E."/>
            <person name="Ciuffetti L."/>
            <person name="Hamelin R.C."/>
            <person name="Kema G.H.J."/>
            <person name="Lawrence C."/>
            <person name="Scott J.A."/>
            <person name="Spatafora J.W."/>
            <person name="Turgeon B.G."/>
            <person name="de Wit P.J.G.M."/>
            <person name="Zhong S."/>
            <person name="Goodwin S.B."/>
            <person name="Grigoriev I.V."/>
        </authorList>
    </citation>
    <scope>NUCLEOTIDE SEQUENCE [LARGE SCALE GENOMIC DNA]</scope>
    <source>
        <strain evidence="1 2">CIRAD86</strain>
    </source>
</reference>
<evidence type="ECO:0000313" key="2">
    <source>
        <dbReference type="Proteomes" id="UP000016932"/>
    </source>
</evidence>
<sequence length="53" mass="6037">MSSPQLYRAPGAFYCMHTIMTIPSRRHAPNAWMGQPRSALLHLHLQLLLDVHA</sequence>
<dbReference type="Proteomes" id="UP000016932">
    <property type="component" value="Unassembled WGS sequence"/>
</dbReference>
<dbReference type="RefSeq" id="XP_007920851.1">
    <property type="nucleotide sequence ID" value="XM_007922660.1"/>
</dbReference>
<dbReference type="HOGENOM" id="CLU_3069724_0_0_1"/>
<dbReference type="AlphaFoldDB" id="N1Q5V6"/>
<organism evidence="1 2">
    <name type="scientific">Pseudocercospora fijiensis (strain CIRAD86)</name>
    <name type="common">Black leaf streak disease fungus</name>
    <name type="synonym">Mycosphaerella fijiensis</name>
    <dbReference type="NCBI Taxonomy" id="383855"/>
    <lineage>
        <taxon>Eukaryota</taxon>
        <taxon>Fungi</taxon>
        <taxon>Dikarya</taxon>
        <taxon>Ascomycota</taxon>
        <taxon>Pezizomycotina</taxon>
        <taxon>Dothideomycetes</taxon>
        <taxon>Dothideomycetidae</taxon>
        <taxon>Mycosphaerellales</taxon>
        <taxon>Mycosphaerellaceae</taxon>
        <taxon>Pseudocercospora</taxon>
    </lineage>
</organism>
<evidence type="ECO:0000313" key="1">
    <source>
        <dbReference type="EMBL" id="EME87399.1"/>
    </source>
</evidence>
<dbReference type="GeneID" id="19332338"/>